<evidence type="ECO:0000256" key="1">
    <source>
        <dbReference type="SAM" id="MobiDB-lite"/>
    </source>
</evidence>
<evidence type="ECO:0000313" key="3">
    <source>
        <dbReference type="EMBL" id="KAK4153389.1"/>
    </source>
</evidence>
<dbReference type="Proteomes" id="UP001302745">
    <property type="component" value="Unassembled WGS sequence"/>
</dbReference>
<name>A0AAN6VLB2_9PEZI</name>
<reference evidence="3" key="1">
    <citation type="journal article" date="2023" name="Mol. Phylogenet. Evol.">
        <title>Genome-scale phylogeny and comparative genomics of the fungal order Sordariales.</title>
        <authorList>
            <person name="Hensen N."/>
            <person name="Bonometti L."/>
            <person name="Westerberg I."/>
            <person name="Brannstrom I.O."/>
            <person name="Guillou S."/>
            <person name="Cros-Aarteil S."/>
            <person name="Calhoun S."/>
            <person name="Haridas S."/>
            <person name="Kuo A."/>
            <person name="Mondo S."/>
            <person name="Pangilinan J."/>
            <person name="Riley R."/>
            <person name="LaButti K."/>
            <person name="Andreopoulos B."/>
            <person name="Lipzen A."/>
            <person name="Chen C."/>
            <person name="Yan M."/>
            <person name="Daum C."/>
            <person name="Ng V."/>
            <person name="Clum A."/>
            <person name="Steindorff A."/>
            <person name="Ohm R.A."/>
            <person name="Martin F."/>
            <person name="Silar P."/>
            <person name="Natvig D.O."/>
            <person name="Lalanne C."/>
            <person name="Gautier V."/>
            <person name="Ament-Velasquez S.L."/>
            <person name="Kruys A."/>
            <person name="Hutchinson M.I."/>
            <person name="Powell A.J."/>
            <person name="Barry K."/>
            <person name="Miller A.N."/>
            <person name="Grigoriev I.V."/>
            <person name="Debuchy R."/>
            <person name="Gladieux P."/>
            <person name="Hiltunen Thoren M."/>
            <person name="Johannesson H."/>
        </authorList>
    </citation>
    <scope>NUCLEOTIDE SEQUENCE</scope>
    <source>
        <strain evidence="3">CBS 538.74</strain>
    </source>
</reference>
<dbReference type="EMBL" id="MU856942">
    <property type="protein sequence ID" value="KAK4153389.1"/>
    <property type="molecule type" value="Genomic_DNA"/>
</dbReference>
<dbReference type="AlphaFoldDB" id="A0AAN6VLB2"/>
<accession>A0AAN6VLB2</accession>
<comment type="caution">
    <text evidence="3">The sequence shown here is derived from an EMBL/GenBank/DDBJ whole genome shotgun (WGS) entry which is preliminary data.</text>
</comment>
<protein>
    <recommendedName>
        <fullName evidence="5">Granulins domain-containing protein</fullName>
    </recommendedName>
</protein>
<evidence type="ECO:0000256" key="2">
    <source>
        <dbReference type="SAM" id="SignalP"/>
    </source>
</evidence>
<feature type="region of interest" description="Disordered" evidence="1">
    <location>
        <begin position="186"/>
        <end position="213"/>
    </location>
</feature>
<sequence length="232" mass="24359">MYQGIVALFLAAAGALAAAVPGGAGQQKPLGRLTQTSDVTRQYLSCEETYGSEWETCGDRNSRSCYSPALKHSCCGVDNSYCDEGAWCAPVAGYCCSDSEDLEACARNAGFELPDNETLGNLATIVVQASTSTGPPRISAATASSLRRRNADSASAADFELVDFELDRDGIRCCHVVDDVSLKRDDAGGAARSDTPYFQPDVETGAGAPPEEGEWPCHPMAAGAALRQCEGL</sequence>
<evidence type="ECO:0008006" key="5">
    <source>
        <dbReference type="Google" id="ProtNLM"/>
    </source>
</evidence>
<organism evidence="3 4">
    <name type="scientific">Chaetomidium leptoderma</name>
    <dbReference type="NCBI Taxonomy" id="669021"/>
    <lineage>
        <taxon>Eukaryota</taxon>
        <taxon>Fungi</taxon>
        <taxon>Dikarya</taxon>
        <taxon>Ascomycota</taxon>
        <taxon>Pezizomycotina</taxon>
        <taxon>Sordariomycetes</taxon>
        <taxon>Sordariomycetidae</taxon>
        <taxon>Sordariales</taxon>
        <taxon>Chaetomiaceae</taxon>
        <taxon>Chaetomidium</taxon>
    </lineage>
</organism>
<evidence type="ECO:0000313" key="4">
    <source>
        <dbReference type="Proteomes" id="UP001302745"/>
    </source>
</evidence>
<gene>
    <name evidence="3" type="ORF">C8A00DRAFT_33873</name>
</gene>
<feature type="chain" id="PRO_5042971663" description="Granulins domain-containing protein" evidence="2">
    <location>
        <begin position="20"/>
        <end position="232"/>
    </location>
</feature>
<feature type="signal peptide" evidence="2">
    <location>
        <begin position="1"/>
        <end position="19"/>
    </location>
</feature>
<keyword evidence="2" id="KW-0732">Signal</keyword>
<keyword evidence="4" id="KW-1185">Reference proteome</keyword>
<reference evidence="3" key="2">
    <citation type="submission" date="2023-05" db="EMBL/GenBank/DDBJ databases">
        <authorList>
            <consortium name="Lawrence Berkeley National Laboratory"/>
            <person name="Steindorff A."/>
            <person name="Hensen N."/>
            <person name="Bonometti L."/>
            <person name="Westerberg I."/>
            <person name="Brannstrom I.O."/>
            <person name="Guillou S."/>
            <person name="Cros-Aarteil S."/>
            <person name="Calhoun S."/>
            <person name="Haridas S."/>
            <person name="Kuo A."/>
            <person name="Mondo S."/>
            <person name="Pangilinan J."/>
            <person name="Riley R."/>
            <person name="Labutti K."/>
            <person name="Andreopoulos B."/>
            <person name="Lipzen A."/>
            <person name="Chen C."/>
            <person name="Yanf M."/>
            <person name="Daum C."/>
            <person name="Ng V."/>
            <person name="Clum A."/>
            <person name="Ohm R."/>
            <person name="Martin F."/>
            <person name="Silar P."/>
            <person name="Natvig D."/>
            <person name="Lalanne C."/>
            <person name="Gautier V."/>
            <person name="Ament-Velasquez S.L."/>
            <person name="Kruys A."/>
            <person name="Hutchinson M.I."/>
            <person name="Powell A.J."/>
            <person name="Barry K."/>
            <person name="Miller A.N."/>
            <person name="Grigoriev I.V."/>
            <person name="Debuchy R."/>
            <person name="Gladieux P."/>
            <person name="Thoren M.H."/>
            <person name="Johannesson H."/>
        </authorList>
    </citation>
    <scope>NUCLEOTIDE SEQUENCE</scope>
    <source>
        <strain evidence="3">CBS 538.74</strain>
    </source>
</reference>
<proteinExistence type="predicted"/>